<dbReference type="AlphaFoldDB" id="A0A5C3EV36"/>
<reference evidence="2 3" key="1">
    <citation type="submission" date="2018-03" db="EMBL/GenBank/DDBJ databases">
        <authorList>
            <person name="Guldener U."/>
        </authorList>
    </citation>
    <scope>NUCLEOTIDE SEQUENCE [LARGE SCALE GENOMIC DNA]</scope>
    <source>
        <strain evidence="2 3">DAOM196992</strain>
    </source>
</reference>
<evidence type="ECO:0000313" key="2">
    <source>
        <dbReference type="EMBL" id="SPO36148.1"/>
    </source>
</evidence>
<evidence type="ECO:0000313" key="3">
    <source>
        <dbReference type="Proteomes" id="UP000323386"/>
    </source>
</evidence>
<dbReference type="EMBL" id="OOIP01000003">
    <property type="protein sequence ID" value="SPO36148.1"/>
    <property type="molecule type" value="Genomic_DNA"/>
</dbReference>
<proteinExistence type="predicted"/>
<name>A0A5C3EV36_9BASI</name>
<feature type="region of interest" description="Disordered" evidence="1">
    <location>
        <begin position="123"/>
        <end position="148"/>
    </location>
</feature>
<protein>
    <submittedName>
        <fullName evidence="2">Uncharacterized protein</fullName>
    </submittedName>
</protein>
<keyword evidence="3" id="KW-1185">Reference proteome</keyword>
<sequence length="148" mass="15699">MKLLRLLFEVGAPARCSPAQAVGVTVEGLGLDKGVATLAVDQERATSKWQRSSGKRPTCMIAVPDLAQMDGQPGRATSFWLRAAFCVLRARPGSAVPNPLLAASGPAITLCFVKRLLMDDGHGTASQVGPEPGVSQARPSFWRRCDTP</sequence>
<organism evidence="2 3">
    <name type="scientific">Pseudozyma flocculosa</name>
    <dbReference type="NCBI Taxonomy" id="84751"/>
    <lineage>
        <taxon>Eukaryota</taxon>
        <taxon>Fungi</taxon>
        <taxon>Dikarya</taxon>
        <taxon>Basidiomycota</taxon>
        <taxon>Ustilaginomycotina</taxon>
        <taxon>Ustilaginomycetes</taxon>
        <taxon>Ustilaginales</taxon>
        <taxon>Ustilaginaceae</taxon>
        <taxon>Pseudozyma</taxon>
    </lineage>
</organism>
<dbReference type="Proteomes" id="UP000323386">
    <property type="component" value="Unassembled WGS sequence"/>
</dbReference>
<gene>
    <name evidence="2" type="ORF">PSFLO_01619</name>
</gene>
<accession>A0A5C3EV36</accession>
<evidence type="ECO:0000256" key="1">
    <source>
        <dbReference type="SAM" id="MobiDB-lite"/>
    </source>
</evidence>